<dbReference type="EMBL" id="SRLO01000060">
    <property type="protein sequence ID" value="TNN79796.1"/>
    <property type="molecule type" value="Genomic_DNA"/>
</dbReference>
<evidence type="ECO:0000313" key="1">
    <source>
        <dbReference type="EMBL" id="TNN79796.1"/>
    </source>
</evidence>
<organism evidence="1 2">
    <name type="scientific">Liparis tanakae</name>
    <name type="common">Tanaka's snailfish</name>
    <dbReference type="NCBI Taxonomy" id="230148"/>
    <lineage>
        <taxon>Eukaryota</taxon>
        <taxon>Metazoa</taxon>
        <taxon>Chordata</taxon>
        <taxon>Craniata</taxon>
        <taxon>Vertebrata</taxon>
        <taxon>Euteleostomi</taxon>
        <taxon>Actinopterygii</taxon>
        <taxon>Neopterygii</taxon>
        <taxon>Teleostei</taxon>
        <taxon>Neoteleostei</taxon>
        <taxon>Acanthomorphata</taxon>
        <taxon>Eupercaria</taxon>
        <taxon>Perciformes</taxon>
        <taxon>Cottioidei</taxon>
        <taxon>Cottales</taxon>
        <taxon>Liparidae</taxon>
        <taxon>Liparis</taxon>
    </lineage>
</organism>
<dbReference type="AlphaFoldDB" id="A0A4Z2IPK2"/>
<name>A0A4Z2IPK2_9TELE</name>
<gene>
    <name evidence="1" type="ORF">EYF80_009833</name>
</gene>
<accession>A0A4Z2IPK2</accession>
<sequence>MIQTSTIHQMEVERRSGRGIRPSQVQWTLRDVKSQGLLGGSCATKGRISFVAHFEDAFSDRPKSSSHIATKANADILERDMDSGLPLDPVAVGGRPSVVEALG</sequence>
<protein>
    <submittedName>
        <fullName evidence="1">Uncharacterized protein</fullName>
    </submittedName>
</protein>
<reference evidence="1 2" key="1">
    <citation type="submission" date="2019-03" db="EMBL/GenBank/DDBJ databases">
        <title>First draft genome of Liparis tanakae, snailfish: a comprehensive survey of snailfish specific genes.</title>
        <authorList>
            <person name="Kim W."/>
            <person name="Song I."/>
            <person name="Jeong J.-H."/>
            <person name="Kim D."/>
            <person name="Kim S."/>
            <person name="Ryu S."/>
            <person name="Song J.Y."/>
            <person name="Lee S.K."/>
        </authorList>
    </citation>
    <scope>NUCLEOTIDE SEQUENCE [LARGE SCALE GENOMIC DNA]</scope>
    <source>
        <tissue evidence="1">Muscle</tissue>
    </source>
</reference>
<evidence type="ECO:0000313" key="2">
    <source>
        <dbReference type="Proteomes" id="UP000314294"/>
    </source>
</evidence>
<proteinExistence type="predicted"/>
<keyword evidence="2" id="KW-1185">Reference proteome</keyword>
<comment type="caution">
    <text evidence="1">The sequence shown here is derived from an EMBL/GenBank/DDBJ whole genome shotgun (WGS) entry which is preliminary data.</text>
</comment>
<dbReference type="Proteomes" id="UP000314294">
    <property type="component" value="Unassembled WGS sequence"/>
</dbReference>